<evidence type="ECO:0000259" key="5">
    <source>
        <dbReference type="Pfam" id="PF00009"/>
    </source>
</evidence>
<feature type="region of interest" description="Disordered" evidence="4">
    <location>
        <begin position="68"/>
        <end position="98"/>
    </location>
</feature>
<keyword evidence="1" id="KW-0547">Nucleotide-binding</keyword>
<dbReference type="InterPro" id="IPR000795">
    <property type="entry name" value="T_Tr_GTP-bd_dom"/>
</dbReference>
<reference evidence="6 7" key="1">
    <citation type="submission" date="2021-01" db="EMBL/GenBank/DDBJ databases">
        <title>Sequencing the genomes of 1000 actinobacteria strains.</title>
        <authorList>
            <person name="Klenk H.-P."/>
        </authorList>
    </citation>
    <scope>NUCLEOTIDE SEQUENCE [LARGE SCALE GENOMIC DNA]</scope>
    <source>
        <strain evidence="6 7">DSM 44581</strain>
    </source>
</reference>
<keyword evidence="3" id="KW-0342">GTP-binding</keyword>
<evidence type="ECO:0000313" key="7">
    <source>
        <dbReference type="Proteomes" id="UP001195724"/>
    </source>
</evidence>
<dbReference type="Pfam" id="PF00009">
    <property type="entry name" value="GTP_EFTU"/>
    <property type="match status" value="1"/>
</dbReference>
<feature type="domain" description="Tr-type G" evidence="5">
    <location>
        <begin position="4"/>
        <end position="64"/>
    </location>
</feature>
<keyword evidence="7" id="KW-1185">Reference proteome</keyword>
<dbReference type="Gene3D" id="3.30.230.10">
    <property type="match status" value="1"/>
</dbReference>
<dbReference type="PANTHER" id="PTHR43261">
    <property type="entry name" value="TRANSLATION ELONGATION FACTOR G-RELATED"/>
    <property type="match status" value="1"/>
</dbReference>
<protein>
    <submittedName>
        <fullName evidence="6">Translation elongation factor EF-G</fullName>
    </submittedName>
</protein>
<keyword evidence="2" id="KW-0648">Protein biosynthesis</keyword>
<evidence type="ECO:0000256" key="2">
    <source>
        <dbReference type="ARBA" id="ARBA00022917"/>
    </source>
</evidence>
<keyword evidence="6" id="KW-0251">Elongation factor</keyword>
<dbReference type="GO" id="GO:0003746">
    <property type="term" value="F:translation elongation factor activity"/>
    <property type="evidence" value="ECO:0007669"/>
    <property type="project" value="UniProtKB-KW"/>
</dbReference>
<gene>
    <name evidence="6" type="ORF">JOE68_004146</name>
</gene>
<evidence type="ECO:0000256" key="1">
    <source>
        <dbReference type="ARBA" id="ARBA00022741"/>
    </source>
</evidence>
<dbReference type="SUPFAM" id="SSF54211">
    <property type="entry name" value="Ribosomal protein S5 domain 2-like"/>
    <property type="match status" value="1"/>
</dbReference>
<comment type="caution">
    <text evidence="6">The sequence shown here is derived from an EMBL/GenBank/DDBJ whole genome shotgun (WGS) entry which is preliminary data.</text>
</comment>
<dbReference type="InterPro" id="IPR020568">
    <property type="entry name" value="Ribosomal_Su5_D2-typ_SF"/>
</dbReference>
<evidence type="ECO:0000313" key="6">
    <source>
        <dbReference type="EMBL" id="MBM7813281.1"/>
    </source>
</evidence>
<name>A0ABS2SE03_9PSEU</name>
<proteinExistence type="predicted"/>
<dbReference type="InterPro" id="IPR027417">
    <property type="entry name" value="P-loop_NTPase"/>
</dbReference>
<organism evidence="6 7">
    <name type="scientific">Saccharothrix algeriensis</name>
    <dbReference type="NCBI Taxonomy" id="173560"/>
    <lineage>
        <taxon>Bacteria</taxon>
        <taxon>Bacillati</taxon>
        <taxon>Actinomycetota</taxon>
        <taxon>Actinomycetes</taxon>
        <taxon>Pseudonocardiales</taxon>
        <taxon>Pseudonocardiaceae</taxon>
        <taxon>Saccharothrix</taxon>
    </lineage>
</organism>
<accession>A0ABS2SE03</accession>
<dbReference type="PANTHER" id="PTHR43261:SF1">
    <property type="entry name" value="RIBOSOME-RELEASING FACTOR 2, MITOCHONDRIAL"/>
    <property type="match status" value="1"/>
</dbReference>
<evidence type="ECO:0000256" key="3">
    <source>
        <dbReference type="ARBA" id="ARBA00023134"/>
    </source>
</evidence>
<dbReference type="Gene3D" id="3.40.50.300">
    <property type="entry name" value="P-loop containing nucleotide triphosphate hydrolases"/>
    <property type="match status" value="1"/>
</dbReference>
<dbReference type="SUPFAM" id="SSF52540">
    <property type="entry name" value="P-loop containing nucleoside triphosphate hydrolases"/>
    <property type="match status" value="1"/>
</dbReference>
<sequence length="297" mass="30848">MRTLGLGILAHVDAGKTSLTERLLHAAAVIDSVGSVDDGPTRTDSLELEQRRGITIRSVVVPFVVGDTTDRAGADPDRVVPERPEQAGTLHAAPTRPAEQDPLIELRQDDGRREVAVSLYGEVQKEVIAAEPADAGPAVTFRETTALCLERPVGSGEDVAVIGADDNPRLATVGLRVDPAPAGSGVRVRLGVEAGSVPHAFFAAVEEPVRDTLRRGGVHGRQAPADVLAAVPPVPAGPAAAPRGSVVRDGVCVLEGGIPAARVHRLRLPGLTRGEGVLETAFSHHSPVPGLRGAREG</sequence>
<dbReference type="EMBL" id="JAFBCL010000001">
    <property type="protein sequence ID" value="MBM7813281.1"/>
    <property type="molecule type" value="Genomic_DNA"/>
</dbReference>
<dbReference type="Proteomes" id="UP001195724">
    <property type="component" value="Unassembled WGS sequence"/>
</dbReference>
<evidence type="ECO:0000256" key="4">
    <source>
        <dbReference type="SAM" id="MobiDB-lite"/>
    </source>
</evidence>
<feature type="compositionally biased region" description="Basic and acidic residues" evidence="4">
    <location>
        <begin position="68"/>
        <end position="85"/>
    </location>
</feature>
<dbReference type="InterPro" id="IPR014721">
    <property type="entry name" value="Ribsml_uS5_D2-typ_fold_subgr"/>
</dbReference>